<evidence type="ECO:0000256" key="3">
    <source>
        <dbReference type="PROSITE-ProRule" id="PRU00169"/>
    </source>
</evidence>
<dbReference type="Pfam" id="PF00072">
    <property type="entry name" value="Response_reg"/>
    <property type="match status" value="1"/>
</dbReference>
<dbReference type="RefSeq" id="WP_098195571.1">
    <property type="nucleotide sequence ID" value="NZ_CP023777.1"/>
</dbReference>
<dbReference type="InterPro" id="IPR001789">
    <property type="entry name" value="Sig_transdc_resp-reg_receiver"/>
</dbReference>
<dbReference type="SUPFAM" id="SSF46894">
    <property type="entry name" value="C-terminal effector domain of the bipartite response regulators"/>
    <property type="match status" value="1"/>
</dbReference>
<dbReference type="SMART" id="SM00448">
    <property type="entry name" value="REC"/>
    <property type="match status" value="1"/>
</dbReference>
<evidence type="ECO:0000259" key="5">
    <source>
        <dbReference type="PROSITE" id="PS50110"/>
    </source>
</evidence>
<dbReference type="Gene3D" id="3.40.50.2300">
    <property type="match status" value="1"/>
</dbReference>
<proteinExistence type="predicted"/>
<name>A0A291QZD4_9BACT</name>
<dbReference type="Pfam" id="PF00196">
    <property type="entry name" value="GerE"/>
    <property type="match status" value="1"/>
</dbReference>
<evidence type="ECO:0000313" key="6">
    <source>
        <dbReference type="EMBL" id="ATL49203.1"/>
    </source>
</evidence>
<dbReference type="PROSITE" id="PS00622">
    <property type="entry name" value="HTH_LUXR_1"/>
    <property type="match status" value="1"/>
</dbReference>
<dbReference type="PANTHER" id="PTHR43214">
    <property type="entry name" value="TWO-COMPONENT RESPONSE REGULATOR"/>
    <property type="match status" value="1"/>
</dbReference>
<dbReference type="PRINTS" id="PR00038">
    <property type="entry name" value="HTHLUXR"/>
</dbReference>
<keyword evidence="1 3" id="KW-0597">Phosphoprotein</keyword>
<evidence type="ECO:0000259" key="4">
    <source>
        <dbReference type="PROSITE" id="PS50043"/>
    </source>
</evidence>
<dbReference type="GO" id="GO:0003677">
    <property type="term" value="F:DNA binding"/>
    <property type="evidence" value="ECO:0007669"/>
    <property type="project" value="UniProtKB-KW"/>
</dbReference>
<evidence type="ECO:0000313" key="7">
    <source>
        <dbReference type="Proteomes" id="UP000220133"/>
    </source>
</evidence>
<feature type="domain" description="Response regulatory" evidence="5">
    <location>
        <begin position="3"/>
        <end position="119"/>
    </location>
</feature>
<evidence type="ECO:0000256" key="1">
    <source>
        <dbReference type="ARBA" id="ARBA00022553"/>
    </source>
</evidence>
<keyword evidence="2 6" id="KW-0238">DNA-binding</keyword>
<dbReference type="EMBL" id="CP023777">
    <property type="protein sequence ID" value="ATL49203.1"/>
    <property type="molecule type" value="Genomic_DNA"/>
</dbReference>
<dbReference type="Proteomes" id="UP000220133">
    <property type="component" value="Chromosome"/>
</dbReference>
<dbReference type="InterPro" id="IPR000792">
    <property type="entry name" value="Tscrpt_reg_LuxR_C"/>
</dbReference>
<dbReference type="SMART" id="SM00421">
    <property type="entry name" value="HTH_LUXR"/>
    <property type="match status" value="1"/>
</dbReference>
<protein>
    <submittedName>
        <fullName evidence="6">DNA-binding response regulator</fullName>
    </submittedName>
</protein>
<evidence type="ECO:0000256" key="2">
    <source>
        <dbReference type="ARBA" id="ARBA00023125"/>
    </source>
</evidence>
<dbReference type="PROSITE" id="PS50110">
    <property type="entry name" value="RESPONSE_REGULATORY"/>
    <property type="match status" value="1"/>
</dbReference>
<gene>
    <name evidence="6" type="ORF">COR50_19615</name>
</gene>
<dbReference type="OrthoDB" id="9797341at2"/>
<dbReference type="InterPro" id="IPR039420">
    <property type="entry name" value="WalR-like"/>
</dbReference>
<dbReference type="GO" id="GO:0006355">
    <property type="term" value="P:regulation of DNA-templated transcription"/>
    <property type="evidence" value="ECO:0007669"/>
    <property type="project" value="InterPro"/>
</dbReference>
<dbReference type="PANTHER" id="PTHR43214:SF43">
    <property type="entry name" value="TWO-COMPONENT RESPONSE REGULATOR"/>
    <property type="match status" value="1"/>
</dbReference>
<dbReference type="InterPro" id="IPR011006">
    <property type="entry name" value="CheY-like_superfamily"/>
</dbReference>
<feature type="domain" description="HTH luxR-type" evidence="4">
    <location>
        <begin position="141"/>
        <end position="206"/>
    </location>
</feature>
<dbReference type="InterPro" id="IPR016032">
    <property type="entry name" value="Sig_transdc_resp-reg_C-effctor"/>
</dbReference>
<dbReference type="AlphaFoldDB" id="A0A291QZD4"/>
<dbReference type="CDD" id="cd06170">
    <property type="entry name" value="LuxR_C_like"/>
    <property type="match status" value="1"/>
</dbReference>
<dbReference type="PROSITE" id="PS50043">
    <property type="entry name" value="HTH_LUXR_2"/>
    <property type="match status" value="1"/>
</dbReference>
<organism evidence="6 7">
    <name type="scientific">Chitinophaga caeni</name>
    <dbReference type="NCBI Taxonomy" id="2029983"/>
    <lineage>
        <taxon>Bacteria</taxon>
        <taxon>Pseudomonadati</taxon>
        <taxon>Bacteroidota</taxon>
        <taxon>Chitinophagia</taxon>
        <taxon>Chitinophagales</taxon>
        <taxon>Chitinophagaceae</taxon>
        <taxon>Chitinophaga</taxon>
    </lineage>
</organism>
<feature type="modified residue" description="4-aspartylphosphate" evidence="3">
    <location>
        <position position="54"/>
    </location>
</feature>
<reference evidence="6 7" key="1">
    <citation type="submission" date="2017-10" db="EMBL/GenBank/DDBJ databases">
        <title>Paenichitinophaga pekingensis gen. nov., sp. nov., isolated from activated sludge.</title>
        <authorList>
            <person name="Jin D."/>
            <person name="Kong X."/>
            <person name="Deng Y."/>
            <person name="Bai Z."/>
        </authorList>
    </citation>
    <scope>NUCLEOTIDE SEQUENCE [LARGE SCALE GENOMIC DNA]</scope>
    <source>
        <strain evidence="6 7">13</strain>
    </source>
</reference>
<sequence length="213" mass="23987">MIRLFFLDNHPLILEGLRALLTNEADIEICGDATSGRSCLDRLQMHPIDILLMDTHIADIDSVQLAIEINQQYPLIKILALSYHNEDPNIQGILASGAHGCLLKSADKQELLFAIYSIHKGRTYYSKGIDNKNHGGKQNLTDSKQFHITKREKEVLSLIANGHTNHEIAEKLFISSDTVDSHRRNLLGKLKARNTAMLIKCAFAYRLLPEFSI</sequence>
<dbReference type="InterPro" id="IPR058245">
    <property type="entry name" value="NreC/VraR/RcsB-like_REC"/>
</dbReference>
<dbReference type="KEGG" id="cbae:COR50_19615"/>
<keyword evidence="7" id="KW-1185">Reference proteome</keyword>
<dbReference type="GO" id="GO:0000160">
    <property type="term" value="P:phosphorelay signal transduction system"/>
    <property type="evidence" value="ECO:0007669"/>
    <property type="project" value="InterPro"/>
</dbReference>
<dbReference type="SUPFAM" id="SSF52172">
    <property type="entry name" value="CheY-like"/>
    <property type="match status" value="1"/>
</dbReference>
<accession>A0A291QZD4</accession>
<dbReference type="CDD" id="cd17535">
    <property type="entry name" value="REC_NarL-like"/>
    <property type="match status" value="1"/>
</dbReference>